<keyword evidence="1" id="KW-0479">Metal-binding</keyword>
<accession>A0A5B7BEY8</accession>
<keyword evidence="4" id="KW-0812">Transmembrane</keyword>
<dbReference type="Pfam" id="PF02298">
    <property type="entry name" value="Cu_bind_like"/>
    <property type="match status" value="1"/>
</dbReference>
<feature type="compositionally biased region" description="Pro residues" evidence="3">
    <location>
        <begin position="131"/>
        <end position="148"/>
    </location>
</feature>
<evidence type="ECO:0000256" key="3">
    <source>
        <dbReference type="SAM" id="MobiDB-lite"/>
    </source>
</evidence>
<dbReference type="GO" id="GO:0004674">
    <property type="term" value="F:protein serine/threonine kinase activity"/>
    <property type="evidence" value="ECO:0007669"/>
    <property type="project" value="UniProtKB-EC"/>
</dbReference>
<keyword evidence="7" id="KW-0808">Transferase</keyword>
<organism evidence="7">
    <name type="scientific">Davidia involucrata</name>
    <name type="common">Dove tree</name>
    <dbReference type="NCBI Taxonomy" id="16924"/>
    <lineage>
        <taxon>Eukaryota</taxon>
        <taxon>Viridiplantae</taxon>
        <taxon>Streptophyta</taxon>
        <taxon>Embryophyta</taxon>
        <taxon>Tracheophyta</taxon>
        <taxon>Spermatophyta</taxon>
        <taxon>Magnoliopsida</taxon>
        <taxon>eudicotyledons</taxon>
        <taxon>Gunneridae</taxon>
        <taxon>Pentapetalae</taxon>
        <taxon>asterids</taxon>
        <taxon>Cornales</taxon>
        <taxon>Nyssaceae</taxon>
        <taxon>Davidia</taxon>
    </lineage>
</organism>
<keyword evidence="4" id="KW-1133">Transmembrane helix</keyword>
<evidence type="ECO:0000256" key="5">
    <source>
        <dbReference type="SAM" id="SignalP"/>
    </source>
</evidence>
<feature type="region of interest" description="Disordered" evidence="3">
    <location>
        <begin position="122"/>
        <end position="153"/>
    </location>
</feature>
<evidence type="ECO:0000256" key="2">
    <source>
        <dbReference type="ARBA" id="ARBA00023180"/>
    </source>
</evidence>
<protein>
    <submittedName>
        <fullName evidence="7">Putative mavicyanin-like</fullName>
        <ecNumber evidence="7">2.7.11.1</ecNumber>
    </submittedName>
</protein>
<keyword evidence="4" id="KW-0472">Membrane</keyword>
<feature type="signal peptide" evidence="5">
    <location>
        <begin position="1"/>
        <end position="19"/>
    </location>
</feature>
<proteinExistence type="predicted"/>
<evidence type="ECO:0000256" key="1">
    <source>
        <dbReference type="ARBA" id="ARBA00022723"/>
    </source>
</evidence>
<dbReference type="CDD" id="cd04216">
    <property type="entry name" value="Phytocyanin"/>
    <property type="match status" value="1"/>
</dbReference>
<keyword evidence="2" id="KW-0325">Glycoprotein</keyword>
<evidence type="ECO:0000313" key="7">
    <source>
        <dbReference type="EMBL" id="MPA67165.1"/>
    </source>
</evidence>
<dbReference type="EC" id="2.7.11.1" evidence="7"/>
<dbReference type="Gene3D" id="2.60.40.420">
    <property type="entry name" value="Cupredoxins - blue copper proteins"/>
    <property type="match status" value="1"/>
</dbReference>
<dbReference type="PANTHER" id="PTHR33021:SF350">
    <property type="entry name" value="UCLACYANIN-2"/>
    <property type="match status" value="1"/>
</dbReference>
<dbReference type="SUPFAM" id="SSF49503">
    <property type="entry name" value="Cupredoxins"/>
    <property type="match status" value="1"/>
</dbReference>
<gene>
    <name evidence="7" type="ORF">Din_036606</name>
</gene>
<dbReference type="InterPro" id="IPR003245">
    <property type="entry name" value="Phytocyanin_dom"/>
</dbReference>
<dbReference type="InterPro" id="IPR039391">
    <property type="entry name" value="Phytocyanin-like"/>
</dbReference>
<evidence type="ECO:0000259" key="6">
    <source>
        <dbReference type="PROSITE" id="PS51485"/>
    </source>
</evidence>
<feature type="transmembrane region" description="Helical" evidence="4">
    <location>
        <begin position="156"/>
        <end position="177"/>
    </location>
</feature>
<dbReference type="FunFam" id="2.60.40.420:FF:000003">
    <property type="entry name" value="Blue copper"/>
    <property type="match status" value="1"/>
</dbReference>
<dbReference type="PROSITE" id="PS51485">
    <property type="entry name" value="PHYTOCYANIN"/>
    <property type="match status" value="1"/>
</dbReference>
<keyword evidence="5" id="KW-0732">Signal</keyword>
<dbReference type="GO" id="GO:0009055">
    <property type="term" value="F:electron transfer activity"/>
    <property type="evidence" value="ECO:0007669"/>
    <property type="project" value="InterPro"/>
</dbReference>
<feature type="domain" description="Phytocyanin" evidence="6">
    <location>
        <begin position="20"/>
        <end position="119"/>
    </location>
</feature>
<dbReference type="InterPro" id="IPR008972">
    <property type="entry name" value="Cupredoxin"/>
</dbReference>
<name>A0A5B7BEY8_DAVIN</name>
<dbReference type="AlphaFoldDB" id="A0A5B7BEY8"/>
<dbReference type="EMBL" id="GHES01036606">
    <property type="protein sequence ID" value="MPA67165.1"/>
    <property type="molecule type" value="Transcribed_RNA"/>
</dbReference>
<dbReference type="PANTHER" id="PTHR33021">
    <property type="entry name" value="BLUE COPPER PROTEIN"/>
    <property type="match status" value="1"/>
</dbReference>
<reference evidence="7" key="1">
    <citation type="submission" date="2019-08" db="EMBL/GenBank/DDBJ databases">
        <title>Reference gene set and small RNA set construction with multiple tissues from Davidia involucrata Baill.</title>
        <authorList>
            <person name="Yang H."/>
            <person name="Zhou C."/>
            <person name="Li G."/>
            <person name="Wang J."/>
            <person name="Gao P."/>
            <person name="Wang M."/>
            <person name="Wang R."/>
            <person name="Zhao Y."/>
        </authorList>
    </citation>
    <scope>NUCLEOTIDE SEQUENCE</scope>
    <source>
        <tissue evidence="7">Mixed with DoveR01_LX</tissue>
    </source>
</reference>
<sequence>MAMAAALLILLVAAPAAYAAEHVVGGSTGWSTSGNYATWAAGQTFTVGDTLLFNYDSGTHSVDQVSQADYTNCNAGNALQTYTGGKTTVSLTTAGPLYFMCPTSGHCQQGMKLAVTVVAASTTPGGSSPSGSPPSTPTTPPPPPPPPRSGAAGSTFGSMNCFMLGLSIVVGTMLAFMG</sequence>
<feature type="chain" id="PRO_5022790331" evidence="5">
    <location>
        <begin position="20"/>
        <end position="178"/>
    </location>
</feature>
<evidence type="ECO:0000256" key="4">
    <source>
        <dbReference type="SAM" id="Phobius"/>
    </source>
</evidence>
<dbReference type="GO" id="GO:0046872">
    <property type="term" value="F:metal ion binding"/>
    <property type="evidence" value="ECO:0007669"/>
    <property type="project" value="UniProtKB-KW"/>
</dbReference>
<dbReference type="GO" id="GO:0005886">
    <property type="term" value="C:plasma membrane"/>
    <property type="evidence" value="ECO:0007669"/>
    <property type="project" value="TreeGrafter"/>
</dbReference>